<evidence type="ECO:0000313" key="5">
    <source>
        <dbReference type="Proteomes" id="UP000054485"/>
    </source>
</evidence>
<feature type="non-terminal residue" evidence="4">
    <location>
        <position position="1"/>
    </location>
</feature>
<dbReference type="PANTHER" id="PTHR46006:SF6">
    <property type="entry name" value="INTERSECTIN-2 ISOFORM X1"/>
    <property type="match status" value="1"/>
</dbReference>
<dbReference type="HOGENOM" id="CLU_1079946_0_0_1"/>
<protein>
    <recommendedName>
        <fullName evidence="3">DH domain-containing protein</fullName>
    </recommendedName>
</protein>
<accession>A0A0D0AKP0</accession>
<sequence>TDTELDSMSCLDDTFNWYKVFKKMNGNFSHRMSVSSFDTSPSLLPCLPAVSLTPSLSHRDWESRTSQFLSFLGRHTNRSSMPEPEKKMLVISGPIINTPAGGETGDENHSFGMSWASLVDKSALEGIPKMERRRQEAIFELISTKADYVHDLQLIIGLFYSRLMGMLGKKATTVIFANIKDILLTNTTFLSVLKERQKDCQLYINHIGDVLEAHIPNMHLYLLYCVNQFNTAKVLQSIRDSDADLATQLQVCCQRFDS</sequence>
<gene>
    <name evidence="4" type="ORF">CY34DRAFT_64496</name>
</gene>
<dbReference type="GO" id="GO:0005737">
    <property type="term" value="C:cytoplasm"/>
    <property type="evidence" value="ECO:0007669"/>
    <property type="project" value="UniProtKB-SubCell"/>
</dbReference>
<keyword evidence="5" id="KW-1185">Reference proteome</keyword>
<evidence type="ECO:0000256" key="2">
    <source>
        <dbReference type="ARBA" id="ARBA00022490"/>
    </source>
</evidence>
<dbReference type="EMBL" id="KN836238">
    <property type="protein sequence ID" value="KIK32458.1"/>
    <property type="molecule type" value="Genomic_DNA"/>
</dbReference>
<dbReference type="PROSITE" id="PS50010">
    <property type="entry name" value="DH_2"/>
    <property type="match status" value="1"/>
</dbReference>
<dbReference type="GO" id="GO:0005085">
    <property type="term" value="F:guanyl-nucleotide exchange factor activity"/>
    <property type="evidence" value="ECO:0007669"/>
    <property type="project" value="InterPro"/>
</dbReference>
<dbReference type="InterPro" id="IPR035899">
    <property type="entry name" value="DBL_dom_sf"/>
</dbReference>
<dbReference type="SUPFAM" id="SSF48065">
    <property type="entry name" value="DBL homology domain (DH-domain)"/>
    <property type="match status" value="1"/>
</dbReference>
<dbReference type="InterPro" id="IPR000219">
    <property type="entry name" value="DH_dom"/>
</dbReference>
<dbReference type="InParanoid" id="A0A0D0AKP0"/>
<reference evidence="4 5" key="1">
    <citation type="submission" date="2014-04" db="EMBL/GenBank/DDBJ databases">
        <authorList>
            <consortium name="DOE Joint Genome Institute"/>
            <person name="Kuo A."/>
            <person name="Ruytinx J."/>
            <person name="Rineau F."/>
            <person name="Colpaert J."/>
            <person name="Kohler A."/>
            <person name="Nagy L.G."/>
            <person name="Floudas D."/>
            <person name="Copeland A."/>
            <person name="Barry K.W."/>
            <person name="Cichocki N."/>
            <person name="Veneault-Fourrey C."/>
            <person name="LaButti K."/>
            <person name="Lindquist E.A."/>
            <person name="Lipzen A."/>
            <person name="Lundell T."/>
            <person name="Morin E."/>
            <person name="Murat C."/>
            <person name="Sun H."/>
            <person name="Tunlid A."/>
            <person name="Henrissat B."/>
            <person name="Grigoriev I.V."/>
            <person name="Hibbett D.S."/>
            <person name="Martin F."/>
            <person name="Nordberg H.P."/>
            <person name="Cantor M.N."/>
            <person name="Hua S.X."/>
        </authorList>
    </citation>
    <scope>NUCLEOTIDE SEQUENCE [LARGE SCALE GENOMIC DNA]</scope>
    <source>
        <strain evidence="4 5">UH-Slu-Lm8-n1</strain>
    </source>
</reference>
<comment type="subcellular location">
    <subcellularLocation>
        <location evidence="1">Cytoplasm</location>
    </subcellularLocation>
</comment>
<keyword evidence="2" id="KW-0963">Cytoplasm</keyword>
<evidence type="ECO:0000313" key="4">
    <source>
        <dbReference type="EMBL" id="KIK32458.1"/>
    </source>
</evidence>
<dbReference type="Gene3D" id="1.20.900.10">
    <property type="entry name" value="Dbl homology (DH) domain"/>
    <property type="match status" value="1"/>
</dbReference>
<dbReference type="InterPro" id="IPR051480">
    <property type="entry name" value="Endocytic_GEF_Adapter"/>
</dbReference>
<dbReference type="Pfam" id="PF00621">
    <property type="entry name" value="RhoGEF"/>
    <property type="match status" value="1"/>
</dbReference>
<reference evidence="5" key="2">
    <citation type="submission" date="2015-01" db="EMBL/GenBank/DDBJ databases">
        <title>Evolutionary Origins and Diversification of the Mycorrhizal Mutualists.</title>
        <authorList>
            <consortium name="DOE Joint Genome Institute"/>
            <consortium name="Mycorrhizal Genomics Consortium"/>
            <person name="Kohler A."/>
            <person name="Kuo A."/>
            <person name="Nagy L.G."/>
            <person name="Floudas D."/>
            <person name="Copeland A."/>
            <person name="Barry K.W."/>
            <person name="Cichocki N."/>
            <person name="Veneault-Fourrey C."/>
            <person name="LaButti K."/>
            <person name="Lindquist E.A."/>
            <person name="Lipzen A."/>
            <person name="Lundell T."/>
            <person name="Morin E."/>
            <person name="Murat C."/>
            <person name="Riley R."/>
            <person name="Ohm R."/>
            <person name="Sun H."/>
            <person name="Tunlid A."/>
            <person name="Henrissat B."/>
            <person name="Grigoriev I.V."/>
            <person name="Hibbett D.S."/>
            <person name="Martin F."/>
        </authorList>
    </citation>
    <scope>NUCLEOTIDE SEQUENCE [LARGE SCALE GENOMIC DNA]</scope>
    <source>
        <strain evidence="5">UH-Slu-Lm8-n1</strain>
    </source>
</reference>
<dbReference type="PANTHER" id="PTHR46006">
    <property type="entry name" value="RHO GUANINE NUCLEOTIDE EXCHANGE FACTOR AT 64C, ISOFORM A"/>
    <property type="match status" value="1"/>
</dbReference>
<organism evidence="4 5">
    <name type="scientific">Suillus luteus UH-Slu-Lm8-n1</name>
    <dbReference type="NCBI Taxonomy" id="930992"/>
    <lineage>
        <taxon>Eukaryota</taxon>
        <taxon>Fungi</taxon>
        <taxon>Dikarya</taxon>
        <taxon>Basidiomycota</taxon>
        <taxon>Agaricomycotina</taxon>
        <taxon>Agaricomycetes</taxon>
        <taxon>Agaricomycetidae</taxon>
        <taxon>Boletales</taxon>
        <taxon>Suillineae</taxon>
        <taxon>Suillaceae</taxon>
        <taxon>Suillus</taxon>
    </lineage>
</organism>
<dbReference type="OrthoDB" id="1716625at2759"/>
<dbReference type="STRING" id="930992.A0A0D0AKP0"/>
<feature type="domain" description="DH" evidence="3">
    <location>
        <begin position="133"/>
        <end position="258"/>
    </location>
</feature>
<dbReference type="Proteomes" id="UP000054485">
    <property type="component" value="Unassembled WGS sequence"/>
</dbReference>
<name>A0A0D0AKP0_9AGAM</name>
<evidence type="ECO:0000256" key="1">
    <source>
        <dbReference type="ARBA" id="ARBA00004496"/>
    </source>
</evidence>
<proteinExistence type="predicted"/>
<evidence type="ECO:0000259" key="3">
    <source>
        <dbReference type="PROSITE" id="PS50010"/>
    </source>
</evidence>
<dbReference type="AlphaFoldDB" id="A0A0D0AKP0"/>
<feature type="non-terminal residue" evidence="4">
    <location>
        <position position="258"/>
    </location>
</feature>
<dbReference type="GO" id="GO:0035025">
    <property type="term" value="P:positive regulation of Rho protein signal transduction"/>
    <property type="evidence" value="ECO:0007669"/>
    <property type="project" value="TreeGrafter"/>
</dbReference>